<keyword evidence="5" id="KW-0408">Iron</keyword>
<comment type="caution">
    <text evidence="10">The sequence shown here is derived from an EMBL/GenBank/DDBJ whole genome shotgun (WGS) entry which is preliminary data.</text>
</comment>
<dbReference type="InterPro" id="IPR016214">
    <property type="entry name" value="NAD-red_Hydgase_HoxS_gsu"/>
</dbReference>
<evidence type="ECO:0000256" key="2">
    <source>
        <dbReference type="ARBA" id="ARBA00022485"/>
    </source>
</evidence>
<keyword evidence="6" id="KW-0411">Iron-sulfur</keyword>
<accession>A0A4U2Z5K1</accession>
<dbReference type="EMBL" id="SZPX01000004">
    <property type="protein sequence ID" value="TKI69586.1"/>
    <property type="molecule type" value="Genomic_DNA"/>
</dbReference>
<dbReference type="GO" id="GO:0042773">
    <property type="term" value="P:ATP synthesis coupled electron transport"/>
    <property type="evidence" value="ECO:0007669"/>
    <property type="project" value="InterPro"/>
</dbReference>
<comment type="cofactor">
    <cofactor evidence="1">
        <name>[4Fe-4S] cluster</name>
        <dbReference type="ChEBI" id="CHEBI:49883"/>
    </cofactor>
</comment>
<dbReference type="PANTHER" id="PTHR24960">
    <property type="entry name" value="PHOTOSYSTEM I IRON-SULFUR CENTER-RELATED"/>
    <property type="match status" value="1"/>
</dbReference>
<dbReference type="InterPro" id="IPR017900">
    <property type="entry name" value="4Fe4S_Fe_S_CS"/>
</dbReference>
<dbReference type="Pfam" id="PF22117">
    <property type="entry name" value="Fer4_Nqo3"/>
    <property type="match status" value="1"/>
</dbReference>
<dbReference type="GO" id="GO:0051539">
    <property type="term" value="F:4 iron, 4 sulfur cluster binding"/>
    <property type="evidence" value="ECO:0007669"/>
    <property type="project" value="UniProtKB-KW"/>
</dbReference>
<evidence type="ECO:0000256" key="5">
    <source>
        <dbReference type="ARBA" id="ARBA00023004"/>
    </source>
</evidence>
<dbReference type="InterPro" id="IPR001041">
    <property type="entry name" value="2Fe-2S_ferredoxin-type"/>
</dbReference>
<evidence type="ECO:0000256" key="6">
    <source>
        <dbReference type="ARBA" id="ARBA00023014"/>
    </source>
</evidence>
<sequence length="246" mass="27738">MNIWQEFVMIREKVRVKSFKINDICVTGQSNQTILEVARDNNIEIPTMCYMEGLSCVGSCRMCIVEIKGSHEPTPACTAKIKEGMEVTTSSPQIEAARKMILSMMFSERSHVCSTCVANGDCELQNKSVELELEHSEVPYLNQRFEIDASHKNFVNDPNRCILCTRCIRVCDEIEGAHALDLAGRGLNMRIVHDMDEPWADSQSCTSCGKCVYVCPTGALYEKDISEEEVIKKRDIITELIKNRGE</sequence>
<evidence type="ECO:0000259" key="7">
    <source>
        <dbReference type="PROSITE" id="PS51085"/>
    </source>
</evidence>
<evidence type="ECO:0000259" key="9">
    <source>
        <dbReference type="PROSITE" id="PS51839"/>
    </source>
</evidence>
<dbReference type="PROSITE" id="PS00198">
    <property type="entry name" value="4FE4S_FER_1"/>
    <property type="match status" value="1"/>
</dbReference>
<dbReference type="InterPro" id="IPR019574">
    <property type="entry name" value="NADH_UbQ_OxRdtase_Gsu_4Fe4S-bd"/>
</dbReference>
<dbReference type="SMART" id="SM00929">
    <property type="entry name" value="NADH-G_4Fe-4S_3"/>
    <property type="match status" value="1"/>
</dbReference>
<feature type="domain" description="4Fe-4S ferredoxin-type" evidence="8">
    <location>
        <begin position="152"/>
        <end position="183"/>
    </location>
</feature>
<evidence type="ECO:0000259" key="8">
    <source>
        <dbReference type="PROSITE" id="PS51379"/>
    </source>
</evidence>
<reference evidence="10 11" key="1">
    <citation type="submission" date="2019-04" db="EMBL/GenBank/DDBJ databases">
        <title>Sulfurimonas crateris sp. nov. a facultative anaerobic sulfur-oxidizing chemolithautotrophic bacterium isolated from a terrestrial mud vulcano.</title>
        <authorList>
            <person name="Ratnikova N.M."/>
            <person name="Slobodkin A.I."/>
            <person name="Merkel A.Y."/>
            <person name="Novikov A."/>
            <person name="Bonch-Osmolovskaya E.A."/>
            <person name="Slobodkina G.B."/>
        </authorList>
    </citation>
    <scope>NUCLEOTIDE SEQUENCE [LARGE SCALE GENOMIC DNA]</scope>
    <source>
        <strain evidence="10 11">SN118</strain>
    </source>
</reference>
<feature type="domain" description="4Fe-4S His(Cys)3-ligated-type" evidence="9">
    <location>
        <begin position="93"/>
        <end position="132"/>
    </location>
</feature>
<dbReference type="PIRSF" id="PIRSF000309">
    <property type="entry name" value="NAD_red_hyd_HoxU"/>
    <property type="match status" value="1"/>
</dbReference>
<dbReference type="SUPFAM" id="SSF54862">
    <property type="entry name" value="4Fe-4S ferredoxins"/>
    <property type="match status" value="1"/>
</dbReference>
<dbReference type="OrthoDB" id="9789030at2"/>
<dbReference type="SUPFAM" id="SSF54292">
    <property type="entry name" value="2Fe-2S ferredoxin-like"/>
    <property type="match status" value="1"/>
</dbReference>
<dbReference type="InterPro" id="IPR050157">
    <property type="entry name" value="PSI_iron-sulfur_center"/>
</dbReference>
<evidence type="ECO:0000313" key="11">
    <source>
        <dbReference type="Proteomes" id="UP000309561"/>
    </source>
</evidence>
<dbReference type="InterPro" id="IPR000283">
    <property type="entry name" value="NADH_UbQ_OxRdtase_75kDa_su_CS"/>
</dbReference>
<evidence type="ECO:0000256" key="1">
    <source>
        <dbReference type="ARBA" id="ARBA00001966"/>
    </source>
</evidence>
<dbReference type="GO" id="GO:0008137">
    <property type="term" value="F:NADH dehydrogenase (ubiquinone) activity"/>
    <property type="evidence" value="ECO:0007669"/>
    <property type="project" value="InterPro"/>
</dbReference>
<dbReference type="Pfam" id="PF10588">
    <property type="entry name" value="NADH-G_4Fe-4S_3"/>
    <property type="match status" value="1"/>
</dbReference>
<dbReference type="CDD" id="cd00207">
    <property type="entry name" value="fer2"/>
    <property type="match status" value="1"/>
</dbReference>
<dbReference type="InterPro" id="IPR017896">
    <property type="entry name" value="4Fe4S_Fe-S-bd"/>
</dbReference>
<keyword evidence="4" id="KW-0677">Repeat</keyword>
<dbReference type="AlphaFoldDB" id="A0A4U2Z5K1"/>
<feature type="domain" description="2Fe-2S ferredoxin-type" evidence="7">
    <location>
        <begin position="12"/>
        <end position="93"/>
    </location>
</feature>
<dbReference type="GO" id="GO:0046872">
    <property type="term" value="F:metal ion binding"/>
    <property type="evidence" value="ECO:0007669"/>
    <property type="project" value="UniProtKB-KW"/>
</dbReference>
<dbReference type="InterPro" id="IPR054351">
    <property type="entry name" value="NADH_UbQ_OxRdtase_ferredoxin"/>
</dbReference>
<evidence type="ECO:0000256" key="4">
    <source>
        <dbReference type="ARBA" id="ARBA00022737"/>
    </source>
</evidence>
<dbReference type="PROSITE" id="PS51379">
    <property type="entry name" value="4FE4S_FER_2"/>
    <property type="match status" value="2"/>
</dbReference>
<dbReference type="GO" id="GO:0016020">
    <property type="term" value="C:membrane"/>
    <property type="evidence" value="ECO:0007669"/>
    <property type="project" value="InterPro"/>
</dbReference>
<dbReference type="Pfam" id="PF13510">
    <property type="entry name" value="Fer2_4"/>
    <property type="match status" value="1"/>
</dbReference>
<dbReference type="PROSITE" id="PS51085">
    <property type="entry name" value="2FE2S_FER_2"/>
    <property type="match status" value="1"/>
</dbReference>
<feature type="domain" description="4Fe-4S ferredoxin-type" evidence="8">
    <location>
        <begin position="196"/>
        <end position="225"/>
    </location>
</feature>
<dbReference type="PANTHER" id="PTHR24960:SF84">
    <property type="entry name" value="HYDROGENASE SUBUNIT"/>
    <property type="match status" value="1"/>
</dbReference>
<dbReference type="Gene3D" id="3.10.20.740">
    <property type="match status" value="1"/>
</dbReference>
<keyword evidence="11" id="KW-1185">Reference proteome</keyword>
<keyword evidence="2" id="KW-0004">4Fe-4S</keyword>
<dbReference type="FunFam" id="3.30.70.20:FF:000035">
    <property type="entry name" value="Iron hydrogenase 1"/>
    <property type="match status" value="1"/>
</dbReference>
<organism evidence="10 11">
    <name type="scientific">Sulfurimonas crateris</name>
    <dbReference type="NCBI Taxonomy" id="2574727"/>
    <lineage>
        <taxon>Bacteria</taxon>
        <taxon>Pseudomonadati</taxon>
        <taxon>Campylobacterota</taxon>
        <taxon>Epsilonproteobacteria</taxon>
        <taxon>Campylobacterales</taxon>
        <taxon>Sulfurimonadaceae</taxon>
        <taxon>Sulfurimonas</taxon>
    </lineage>
</organism>
<evidence type="ECO:0000256" key="3">
    <source>
        <dbReference type="ARBA" id="ARBA00022723"/>
    </source>
</evidence>
<gene>
    <name evidence="10" type="ORF">FCU45_05890</name>
</gene>
<dbReference type="Gene3D" id="3.30.70.20">
    <property type="match status" value="1"/>
</dbReference>
<dbReference type="GO" id="GO:0016491">
    <property type="term" value="F:oxidoreductase activity"/>
    <property type="evidence" value="ECO:0007669"/>
    <property type="project" value="InterPro"/>
</dbReference>
<proteinExistence type="predicted"/>
<dbReference type="InterPro" id="IPR036010">
    <property type="entry name" value="2Fe-2S_ferredoxin-like_sf"/>
</dbReference>
<evidence type="ECO:0000313" key="10">
    <source>
        <dbReference type="EMBL" id="TKI69586.1"/>
    </source>
</evidence>
<keyword evidence="3" id="KW-0479">Metal-binding</keyword>
<dbReference type="Proteomes" id="UP000309561">
    <property type="component" value="Unassembled WGS sequence"/>
</dbReference>
<protein>
    <submittedName>
        <fullName evidence="10">2Fe-2S iron-sulfur cluster binding domain-containing protein</fullName>
    </submittedName>
</protein>
<dbReference type="PROSITE" id="PS51839">
    <property type="entry name" value="4FE4S_HC3"/>
    <property type="match status" value="1"/>
</dbReference>
<dbReference type="PROSITE" id="PS00641">
    <property type="entry name" value="COMPLEX1_75K_1"/>
    <property type="match status" value="1"/>
</dbReference>
<name>A0A4U2Z5K1_9BACT</name>